<evidence type="ECO:0000313" key="6">
    <source>
        <dbReference type="EMBL" id="CAG7734502.1"/>
    </source>
</evidence>
<sequence length="130" mass="14576">CIAVLVECLGNFIVLFAILFVLLYLQDEGSVGLCISYALSATSVFNNLVQQTLEIETNMVAVERVKEYCEIPQESAWEISEKKPEIEWPQSGNIVFSDFQIRYRDDLGLILRGVSCDIRPGEKVGIVGRT</sequence>
<feature type="transmembrane region" description="Helical" evidence="5">
    <location>
        <begin position="5"/>
        <end position="24"/>
    </location>
</feature>
<comment type="caution">
    <text evidence="6">The sequence shown here is derived from an EMBL/GenBank/DDBJ whole genome shotgun (WGS) entry which is preliminary data.</text>
</comment>
<proteinExistence type="predicted"/>
<evidence type="ECO:0000256" key="2">
    <source>
        <dbReference type="ARBA" id="ARBA00022737"/>
    </source>
</evidence>
<keyword evidence="4" id="KW-0067">ATP-binding</keyword>
<name>A0A8J2KB39_9HEXA</name>
<comment type="subcellular location">
    <subcellularLocation>
        <location evidence="1">Endomembrane system</location>
        <topology evidence="1">Multi-pass membrane protein</topology>
    </subcellularLocation>
</comment>
<dbReference type="PANTHER" id="PTHR24223:SF443">
    <property type="entry name" value="MULTIDRUG-RESISTANCE LIKE PROTEIN 1, ISOFORM I"/>
    <property type="match status" value="1"/>
</dbReference>
<dbReference type="OrthoDB" id="6500128at2759"/>
<reference evidence="6" key="1">
    <citation type="submission" date="2021-06" db="EMBL/GenBank/DDBJ databases">
        <authorList>
            <person name="Hodson N. C."/>
            <person name="Mongue J. A."/>
            <person name="Jaron S. K."/>
        </authorList>
    </citation>
    <scope>NUCLEOTIDE SEQUENCE</scope>
</reference>
<dbReference type="GO" id="GO:0005524">
    <property type="term" value="F:ATP binding"/>
    <property type="evidence" value="ECO:0007669"/>
    <property type="project" value="UniProtKB-KW"/>
</dbReference>
<evidence type="ECO:0008006" key="8">
    <source>
        <dbReference type="Google" id="ProtNLM"/>
    </source>
</evidence>
<accession>A0A8J2KB39</accession>
<dbReference type="GO" id="GO:0016020">
    <property type="term" value="C:membrane"/>
    <property type="evidence" value="ECO:0007669"/>
    <property type="project" value="TreeGrafter"/>
</dbReference>
<dbReference type="Proteomes" id="UP000708208">
    <property type="component" value="Unassembled WGS sequence"/>
</dbReference>
<keyword evidence="2" id="KW-0677">Repeat</keyword>
<dbReference type="EMBL" id="CAJVCH010270455">
    <property type="protein sequence ID" value="CAG7734502.1"/>
    <property type="molecule type" value="Genomic_DNA"/>
</dbReference>
<feature type="non-terminal residue" evidence="6">
    <location>
        <position position="1"/>
    </location>
</feature>
<evidence type="ECO:0000256" key="3">
    <source>
        <dbReference type="ARBA" id="ARBA00022741"/>
    </source>
</evidence>
<keyword evidence="7" id="KW-1185">Reference proteome</keyword>
<evidence type="ECO:0000313" key="7">
    <source>
        <dbReference type="Proteomes" id="UP000708208"/>
    </source>
</evidence>
<keyword evidence="5" id="KW-0812">Transmembrane</keyword>
<protein>
    <recommendedName>
        <fullName evidence="8">ABC transmembrane type-1 domain-containing protein</fullName>
    </recommendedName>
</protein>
<gene>
    <name evidence="6" type="ORF">AFUS01_LOCUS22887</name>
</gene>
<keyword evidence="5" id="KW-0472">Membrane</keyword>
<feature type="non-terminal residue" evidence="6">
    <location>
        <position position="130"/>
    </location>
</feature>
<dbReference type="GO" id="GO:0042626">
    <property type="term" value="F:ATPase-coupled transmembrane transporter activity"/>
    <property type="evidence" value="ECO:0007669"/>
    <property type="project" value="TreeGrafter"/>
</dbReference>
<dbReference type="PANTHER" id="PTHR24223">
    <property type="entry name" value="ATP-BINDING CASSETTE SUB-FAMILY C"/>
    <property type="match status" value="1"/>
</dbReference>
<keyword evidence="5" id="KW-1133">Transmembrane helix</keyword>
<keyword evidence="3" id="KW-0547">Nucleotide-binding</keyword>
<dbReference type="InterPro" id="IPR050173">
    <property type="entry name" value="ABC_transporter_C-like"/>
</dbReference>
<organism evidence="6 7">
    <name type="scientific">Allacma fusca</name>
    <dbReference type="NCBI Taxonomy" id="39272"/>
    <lineage>
        <taxon>Eukaryota</taxon>
        <taxon>Metazoa</taxon>
        <taxon>Ecdysozoa</taxon>
        <taxon>Arthropoda</taxon>
        <taxon>Hexapoda</taxon>
        <taxon>Collembola</taxon>
        <taxon>Symphypleona</taxon>
        <taxon>Sminthuridae</taxon>
        <taxon>Allacma</taxon>
    </lineage>
</organism>
<evidence type="ECO:0000256" key="1">
    <source>
        <dbReference type="ARBA" id="ARBA00004127"/>
    </source>
</evidence>
<evidence type="ECO:0000256" key="5">
    <source>
        <dbReference type="SAM" id="Phobius"/>
    </source>
</evidence>
<evidence type="ECO:0000256" key="4">
    <source>
        <dbReference type="ARBA" id="ARBA00022840"/>
    </source>
</evidence>
<dbReference type="AlphaFoldDB" id="A0A8J2KB39"/>
<dbReference type="GO" id="GO:0012505">
    <property type="term" value="C:endomembrane system"/>
    <property type="evidence" value="ECO:0007669"/>
    <property type="project" value="UniProtKB-SubCell"/>
</dbReference>